<dbReference type="AlphaFoldDB" id="A0ABC9ANE1"/>
<proteinExistence type="predicted"/>
<protein>
    <recommendedName>
        <fullName evidence="2">Retrovirus-related Pol polyprotein from transposon TNT 1-94-like beta-barrel domain-containing protein</fullName>
    </recommendedName>
</protein>
<feature type="domain" description="Retrovirus-related Pol polyprotein from transposon TNT 1-94-like beta-barrel" evidence="2">
    <location>
        <begin position="168"/>
        <end position="242"/>
    </location>
</feature>
<feature type="transmembrane region" description="Helical" evidence="1">
    <location>
        <begin position="28"/>
        <end position="49"/>
    </location>
</feature>
<organism evidence="3 4">
    <name type="scientific">Urochloa decumbens</name>
    <dbReference type="NCBI Taxonomy" id="240449"/>
    <lineage>
        <taxon>Eukaryota</taxon>
        <taxon>Viridiplantae</taxon>
        <taxon>Streptophyta</taxon>
        <taxon>Embryophyta</taxon>
        <taxon>Tracheophyta</taxon>
        <taxon>Spermatophyta</taxon>
        <taxon>Magnoliopsida</taxon>
        <taxon>Liliopsida</taxon>
        <taxon>Poales</taxon>
        <taxon>Poaceae</taxon>
        <taxon>PACMAD clade</taxon>
        <taxon>Panicoideae</taxon>
        <taxon>Panicodae</taxon>
        <taxon>Paniceae</taxon>
        <taxon>Melinidinae</taxon>
        <taxon>Urochloa</taxon>
    </lineage>
</organism>
<name>A0ABC9ANE1_9POAL</name>
<feature type="transmembrane region" description="Helical" evidence="1">
    <location>
        <begin position="121"/>
        <end position="139"/>
    </location>
</feature>
<dbReference type="Pfam" id="PF20100">
    <property type="entry name" value="DUF6490"/>
    <property type="match status" value="1"/>
</dbReference>
<dbReference type="InterPro" id="IPR054722">
    <property type="entry name" value="PolX-like_BBD"/>
</dbReference>
<gene>
    <name evidence="3" type="ORF">URODEC1_LOCUS56721</name>
</gene>
<feature type="transmembrane region" description="Helical" evidence="1">
    <location>
        <begin position="89"/>
        <end position="109"/>
    </location>
</feature>
<dbReference type="InterPro" id="IPR045501">
    <property type="entry name" value="DUF6490"/>
</dbReference>
<evidence type="ECO:0000259" key="2">
    <source>
        <dbReference type="Pfam" id="PF22936"/>
    </source>
</evidence>
<accession>A0ABC9ANE1</accession>
<sequence>MAAQEGEREPLLHAQAGAPAKDRTGVGFPWLTVVGFAFLTFNSAMAIYRSRGDRGAVAFVAFSYVDLVSLFLCLRWHERAPPASVTRRMLKVAVWVLVMVLAVGFSYKVAAVMPVPVMKVLVWWMAAATVLGGSYAFFLHRKRKGTMLATLRSHSQALRDAAWSGVRFIVDSGATRHAVGNMWLLESYKPFIPPFVAKLADGSSLRILGIGHIKRGNFSIPNVSHVEGLLDGLISTAQLDRHHHLISCLGNGVCRIMEADGTEVGGAILEDDDTYVLRFLEVPGSAQV</sequence>
<keyword evidence="1" id="KW-0472">Membrane</keyword>
<evidence type="ECO:0000313" key="3">
    <source>
        <dbReference type="EMBL" id="CAL4982666.1"/>
    </source>
</evidence>
<dbReference type="EMBL" id="OZ075132">
    <property type="protein sequence ID" value="CAL4982666.1"/>
    <property type="molecule type" value="Genomic_DNA"/>
</dbReference>
<evidence type="ECO:0000313" key="4">
    <source>
        <dbReference type="Proteomes" id="UP001497457"/>
    </source>
</evidence>
<keyword evidence="1" id="KW-1133">Transmembrane helix</keyword>
<dbReference type="Proteomes" id="UP001497457">
    <property type="component" value="Chromosome 22rd"/>
</dbReference>
<keyword evidence="4" id="KW-1185">Reference proteome</keyword>
<keyword evidence="1" id="KW-0812">Transmembrane</keyword>
<feature type="transmembrane region" description="Helical" evidence="1">
    <location>
        <begin position="55"/>
        <end position="77"/>
    </location>
</feature>
<evidence type="ECO:0000256" key="1">
    <source>
        <dbReference type="SAM" id="Phobius"/>
    </source>
</evidence>
<dbReference type="PANTHER" id="PTHR46610:SF3">
    <property type="entry name" value="OS01G0238200 PROTEIN"/>
    <property type="match status" value="1"/>
</dbReference>
<reference evidence="3" key="1">
    <citation type="submission" date="2024-10" db="EMBL/GenBank/DDBJ databases">
        <authorList>
            <person name="Ryan C."/>
        </authorList>
    </citation>
    <scope>NUCLEOTIDE SEQUENCE [LARGE SCALE GENOMIC DNA]</scope>
</reference>
<dbReference type="PANTHER" id="PTHR46610">
    <property type="entry name" value="OS05G0181300 PROTEIN"/>
    <property type="match status" value="1"/>
</dbReference>
<dbReference type="Pfam" id="PF22936">
    <property type="entry name" value="Pol_BBD"/>
    <property type="match status" value="1"/>
</dbReference>